<organism evidence="1">
    <name type="scientific">Octopus bimaculoides</name>
    <name type="common">California two-spotted octopus</name>
    <dbReference type="NCBI Taxonomy" id="37653"/>
    <lineage>
        <taxon>Eukaryota</taxon>
        <taxon>Metazoa</taxon>
        <taxon>Spiralia</taxon>
        <taxon>Lophotrochozoa</taxon>
        <taxon>Mollusca</taxon>
        <taxon>Cephalopoda</taxon>
        <taxon>Coleoidea</taxon>
        <taxon>Octopodiformes</taxon>
        <taxon>Octopoda</taxon>
        <taxon>Incirrata</taxon>
        <taxon>Octopodidae</taxon>
        <taxon>Octopus</taxon>
    </lineage>
</organism>
<sequence length="82" mass="9738">MTIILFYKIRNEEFLRLIGLSPVMEILIERNLLWVGHVHGMDNNRLTRRILYSQLSKGKINHGRPRLKFKGTAKKEHEVVRN</sequence>
<dbReference type="AlphaFoldDB" id="A0A0L8H3C7"/>
<accession>A0A0L8H3C7</accession>
<protein>
    <submittedName>
        <fullName evidence="1">Uncharacterized protein</fullName>
    </submittedName>
</protein>
<evidence type="ECO:0000313" key="1">
    <source>
        <dbReference type="EMBL" id="KOF83783.1"/>
    </source>
</evidence>
<reference evidence="1" key="1">
    <citation type="submission" date="2015-07" db="EMBL/GenBank/DDBJ databases">
        <title>MeaNS - Measles Nucleotide Surveillance Program.</title>
        <authorList>
            <person name="Tran T."/>
            <person name="Druce J."/>
        </authorList>
    </citation>
    <scope>NUCLEOTIDE SEQUENCE</scope>
    <source>
        <strain evidence="1">UCB-OBI-ISO-001</strain>
        <tissue evidence="1">Gonad</tissue>
    </source>
</reference>
<dbReference type="EMBL" id="KQ419376">
    <property type="protein sequence ID" value="KOF83783.1"/>
    <property type="molecule type" value="Genomic_DNA"/>
</dbReference>
<name>A0A0L8H3C7_OCTBM</name>
<proteinExistence type="predicted"/>
<gene>
    <name evidence="1" type="ORF">OCBIM_22023222mg</name>
</gene>